<dbReference type="InterPro" id="IPR000999">
    <property type="entry name" value="RNase_III_dom"/>
</dbReference>
<feature type="active site" evidence="6">
    <location>
        <position position="24"/>
    </location>
</feature>
<evidence type="ECO:0000313" key="8">
    <source>
        <dbReference type="EMBL" id="AHM55470.1"/>
    </source>
</evidence>
<dbReference type="PATRIC" id="fig|1286171.3.peg.103"/>
<dbReference type="GO" id="GO:0005737">
    <property type="term" value="C:cytoplasm"/>
    <property type="evidence" value="ECO:0007669"/>
    <property type="project" value="UniProtKB-SubCell"/>
</dbReference>
<comment type="function">
    <text evidence="6">Involved in correct processing of both the 5' and 3' ends of 23S rRNA precursor. Processes 30S rRNA precursor transcript even in absence of ribonuclease 3 (Rnc); Rnc processes 30S rRNA into smaller rRNA precursors.</text>
</comment>
<evidence type="ECO:0000256" key="5">
    <source>
        <dbReference type="ARBA" id="ARBA00022801"/>
    </source>
</evidence>
<keyword evidence="4 6" id="KW-0255">Endonuclease</keyword>
<dbReference type="SUPFAM" id="SSF69065">
    <property type="entry name" value="RNase III domain-like"/>
    <property type="match status" value="1"/>
</dbReference>
<sequence length="137" mass="15496">MEKSLGVQARSAVLSPLMLAYMGDCVFEIHVRKYLIDKYGDIKVNDIHKRATSFVRAKAQAMAVMALKDQLSDQEWTIVKKGRNQKSATMPKNADATDYRYATGFEALIGYLYLNGLTEKLDEVIKKSIELIEMQIS</sequence>
<evidence type="ECO:0000256" key="4">
    <source>
        <dbReference type="ARBA" id="ARBA00022759"/>
    </source>
</evidence>
<feature type="domain" description="RNase III" evidence="7">
    <location>
        <begin position="1"/>
        <end position="137"/>
    </location>
</feature>
<dbReference type="GO" id="GO:0019843">
    <property type="term" value="F:rRNA binding"/>
    <property type="evidence" value="ECO:0007669"/>
    <property type="project" value="UniProtKB-UniRule"/>
</dbReference>
<comment type="subunit">
    <text evidence="6">Homodimer.</text>
</comment>
<dbReference type="AlphaFoldDB" id="W8T3R8"/>
<evidence type="ECO:0000256" key="3">
    <source>
        <dbReference type="ARBA" id="ARBA00022722"/>
    </source>
</evidence>
<dbReference type="InterPro" id="IPR036389">
    <property type="entry name" value="RNase_III_sf"/>
</dbReference>
<proteinExistence type="inferred from homology"/>
<dbReference type="Pfam" id="PF00636">
    <property type="entry name" value="Ribonuclease_3"/>
    <property type="match status" value="1"/>
</dbReference>
<gene>
    <name evidence="6 8" type="primary">mrnC</name>
    <name evidence="8" type="ORF">EAL2_c01360</name>
</gene>
<evidence type="ECO:0000256" key="2">
    <source>
        <dbReference type="ARBA" id="ARBA00022552"/>
    </source>
</evidence>
<keyword evidence="2 6" id="KW-0698">rRNA processing</keyword>
<dbReference type="Proteomes" id="UP000019591">
    <property type="component" value="Chromosome"/>
</dbReference>
<comment type="similarity">
    <text evidence="6">Belongs to the MrnC RNase family.</text>
</comment>
<dbReference type="HAMAP" id="MF_01468">
    <property type="entry name" value="RNase_Mini_III"/>
    <property type="match status" value="1"/>
</dbReference>
<dbReference type="PIRSF" id="PIRSF005520">
    <property type="entry name" value="UCP005520"/>
    <property type="match status" value="1"/>
</dbReference>
<evidence type="ECO:0000256" key="1">
    <source>
        <dbReference type="ARBA" id="ARBA00022517"/>
    </source>
</evidence>
<dbReference type="SMART" id="SM00535">
    <property type="entry name" value="RIBOc"/>
    <property type="match status" value="1"/>
</dbReference>
<dbReference type="Gene3D" id="1.10.1520.10">
    <property type="entry name" value="Ribonuclease III domain"/>
    <property type="match status" value="1"/>
</dbReference>
<comment type="cofactor">
    <cofactor evidence="6">
        <name>Mg(2+)</name>
        <dbReference type="ChEBI" id="CHEBI:18420"/>
    </cofactor>
</comment>
<keyword evidence="6" id="KW-0699">rRNA-binding</keyword>
<dbReference type="HOGENOM" id="CLU_091169_2_1_9"/>
<protein>
    <recommendedName>
        <fullName evidence="6">Mini-ribonuclease 3</fullName>
        <shortName evidence="6">Mini-3</shortName>
        <shortName evidence="6">Mini-RNase 3</shortName>
        <ecNumber evidence="6">3.1.26.-</ecNumber>
    </recommendedName>
    <alternativeName>
        <fullName evidence="6">Mini-RNase III</fullName>
        <shortName evidence="6">Mini-III</shortName>
    </alternativeName>
</protein>
<dbReference type="OrthoDB" id="46571at2"/>
<dbReference type="GO" id="GO:0006364">
    <property type="term" value="P:rRNA processing"/>
    <property type="evidence" value="ECO:0007669"/>
    <property type="project" value="UniProtKB-UniRule"/>
</dbReference>
<dbReference type="CDD" id="cd00593">
    <property type="entry name" value="RIBOc"/>
    <property type="match status" value="1"/>
</dbReference>
<dbReference type="EC" id="3.1.26.-" evidence="6"/>
<dbReference type="PANTHER" id="PTHR34276:SF1">
    <property type="entry name" value="MINI-RIBONUCLEASE 3"/>
    <property type="match status" value="1"/>
</dbReference>
<dbReference type="EMBL" id="CP007452">
    <property type="protein sequence ID" value="AHM55470.1"/>
    <property type="molecule type" value="Genomic_DNA"/>
</dbReference>
<dbReference type="InterPro" id="IPR008226">
    <property type="entry name" value="Mini3_fam"/>
</dbReference>
<dbReference type="RefSeq" id="WP_025434515.1">
    <property type="nucleotide sequence ID" value="NZ_CP007452.1"/>
</dbReference>
<organism evidence="8 9">
    <name type="scientific">Peptoclostridium acidaminophilum DSM 3953</name>
    <dbReference type="NCBI Taxonomy" id="1286171"/>
    <lineage>
        <taxon>Bacteria</taxon>
        <taxon>Bacillati</taxon>
        <taxon>Bacillota</taxon>
        <taxon>Clostridia</taxon>
        <taxon>Peptostreptococcales</taxon>
        <taxon>Peptoclostridiaceae</taxon>
        <taxon>Peptoclostridium</taxon>
    </lineage>
</organism>
<keyword evidence="6" id="KW-0460">Magnesium</keyword>
<dbReference type="STRING" id="1286171.EAL2_c01360"/>
<evidence type="ECO:0000313" key="9">
    <source>
        <dbReference type="Proteomes" id="UP000019591"/>
    </source>
</evidence>
<keyword evidence="6" id="KW-0963">Cytoplasm</keyword>
<dbReference type="GO" id="GO:0004525">
    <property type="term" value="F:ribonuclease III activity"/>
    <property type="evidence" value="ECO:0007669"/>
    <property type="project" value="InterPro"/>
</dbReference>
<accession>W8T3R8</accession>
<comment type="subcellular location">
    <subcellularLocation>
        <location evidence="6">Cytoplasm</location>
    </subcellularLocation>
</comment>
<keyword evidence="5 6" id="KW-0378">Hydrolase</keyword>
<evidence type="ECO:0000259" key="7">
    <source>
        <dbReference type="SMART" id="SM00535"/>
    </source>
</evidence>
<reference evidence="8 9" key="1">
    <citation type="journal article" date="2014" name="Genome Announc.">
        <title>Complete Genome Sequence of Amino Acid-Utilizing Eubacterium acidaminophilum al-2 (DSM 3953).</title>
        <authorList>
            <person name="Poehlein A."/>
            <person name="Andreesen J.R."/>
            <person name="Daniel R."/>
        </authorList>
    </citation>
    <scope>NUCLEOTIDE SEQUENCE [LARGE SCALE GENOMIC DNA]</scope>
    <source>
        <strain evidence="8 9">DSM 3953</strain>
    </source>
</reference>
<dbReference type="KEGG" id="eac:EAL2_c01360"/>
<evidence type="ECO:0000256" key="6">
    <source>
        <dbReference type="HAMAP-Rule" id="MF_01468"/>
    </source>
</evidence>
<dbReference type="PANTHER" id="PTHR34276">
    <property type="entry name" value="MINI-RIBONUCLEASE 3"/>
    <property type="match status" value="1"/>
</dbReference>
<dbReference type="eggNOG" id="COG1939">
    <property type="taxonomic scope" value="Bacteria"/>
</dbReference>
<name>W8T3R8_PEPAC</name>
<keyword evidence="9" id="KW-1185">Reference proteome</keyword>
<keyword evidence="3 6" id="KW-0540">Nuclease</keyword>
<keyword evidence="1 6" id="KW-0690">Ribosome biogenesis</keyword>
<keyword evidence="6" id="KW-0694">RNA-binding</keyword>